<dbReference type="EMBL" id="UINC01027242">
    <property type="protein sequence ID" value="SVB06156.1"/>
    <property type="molecule type" value="Genomic_DNA"/>
</dbReference>
<dbReference type="NCBIfam" id="TIGR00012">
    <property type="entry name" value="L29"/>
    <property type="match status" value="1"/>
</dbReference>
<dbReference type="HAMAP" id="MF_00374">
    <property type="entry name" value="Ribosomal_uL29"/>
    <property type="match status" value="1"/>
</dbReference>
<accession>A0A382AX80</accession>
<evidence type="ECO:0000256" key="5">
    <source>
        <dbReference type="ARBA" id="ARBA00035476"/>
    </source>
</evidence>
<comment type="similarity">
    <text evidence="1">Belongs to the universal ribosomal protein uL29 family.</text>
</comment>
<dbReference type="PANTHER" id="PTHR10916">
    <property type="entry name" value="60S RIBOSOMAL PROTEIN L35/50S RIBOSOMAL PROTEIN L29"/>
    <property type="match status" value="1"/>
</dbReference>
<protein>
    <recommendedName>
        <fullName evidence="4">Large ribosomal subunit protein uL29</fullName>
    </recommendedName>
    <alternativeName>
        <fullName evidence="5">50S ribosomal protein L29</fullName>
    </alternativeName>
</protein>
<evidence type="ECO:0000256" key="2">
    <source>
        <dbReference type="ARBA" id="ARBA00022980"/>
    </source>
</evidence>
<dbReference type="GO" id="GO:0006412">
    <property type="term" value="P:translation"/>
    <property type="evidence" value="ECO:0007669"/>
    <property type="project" value="InterPro"/>
</dbReference>
<sequence length="78" mass="8686">MAKKKPLADLGDTDLRERLGDAKEELFNLRFQLVTGQLENHARVGRVKKEVARVLTELRAREIDAAEALEAAGEEVAD</sequence>
<evidence type="ECO:0000256" key="4">
    <source>
        <dbReference type="ARBA" id="ARBA00035204"/>
    </source>
</evidence>
<reference evidence="6" key="1">
    <citation type="submission" date="2018-05" db="EMBL/GenBank/DDBJ databases">
        <authorList>
            <person name="Lanie J.A."/>
            <person name="Ng W.-L."/>
            <person name="Kazmierczak K.M."/>
            <person name="Andrzejewski T.M."/>
            <person name="Davidsen T.M."/>
            <person name="Wayne K.J."/>
            <person name="Tettelin H."/>
            <person name="Glass J.I."/>
            <person name="Rusch D."/>
            <person name="Podicherti R."/>
            <person name="Tsui H.-C.T."/>
            <person name="Winkler M.E."/>
        </authorList>
    </citation>
    <scope>NUCLEOTIDE SEQUENCE</scope>
</reference>
<evidence type="ECO:0000256" key="3">
    <source>
        <dbReference type="ARBA" id="ARBA00023274"/>
    </source>
</evidence>
<dbReference type="Gene3D" id="1.10.287.310">
    <property type="match status" value="1"/>
</dbReference>
<name>A0A382AX80_9ZZZZ</name>
<dbReference type="GO" id="GO:0003735">
    <property type="term" value="F:structural constituent of ribosome"/>
    <property type="evidence" value="ECO:0007669"/>
    <property type="project" value="InterPro"/>
</dbReference>
<dbReference type="InterPro" id="IPR050063">
    <property type="entry name" value="Ribosomal_protein_uL29"/>
</dbReference>
<keyword evidence="2" id="KW-0689">Ribosomal protein</keyword>
<dbReference type="InterPro" id="IPR018254">
    <property type="entry name" value="Ribosomal_uL29_CS"/>
</dbReference>
<proteinExistence type="inferred from homology"/>
<dbReference type="PANTHER" id="PTHR10916:SF0">
    <property type="entry name" value="LARGE RIBOSOMAL SUBUNIT PROTEIN UL29C"/>
    <property type="match status" value="1"/>
</dbReference>
<dbReference type="InterPro" id="IPR036049">
    <property type="entry name" value="Ribosomal_uL29_sf"/>
</dbReference>
<dbReference type="AlphaFoldDB" id="A0A382AX80"/>
<dbReference type="FunFam" id="1.10.287.310:FF:000001">
    <property type="entry name" value="50S ribosomal protein L29"/>
    <property type="match status" value="1"/>
</dbReference>
<gene>
    <name evidence="6" type="ORF">METZ01_LOCUS159010</name>
</gene>
<dbReference type="Pfam" id="PF00831">
    <property type="entry name" value="Ribosomal_L29"/>
    <property type="match status" value="1"/>
</dbReference>
<evidence type="ECO:0000313" key="6">
    <source>
        <dbReference type="EMBL" id="SVB06156.1"/>
    </source>
</evidence>
<dbReference type="SUPFAM" id="SSF46561">
    <property type="entry name" value="Ribosomal protein L29 (L29p)"/>
    <property type="match status" value="1"/>
</dbReference>
<organism evidence="6">
    <name type="scientific">marine metagenome</name>
    <dbReference type="NCBI Taxonomy" id="408172"/>
    <lineage>
        <taxon>unclassified sequences</taxon>
        <taxon>metagenomes</taxon>
        <taxon>ecological metagenomes</taxon>
    </lineage>
</organism>
<evidence type="ECO:0000256" key="1">
    <source>
        <dbReference type="ARBA" id="ARBA00009254"/>
    </source>
</evidence>
<keyword evidence="3" id="KW-0687">Ribonucleoprotein</keyword>
<dbReference type="CDD" id="cd00427">
    <property type="entry name" value="Ribosomal_L29_HIP"/>
    <property type="match status" value="1"/>
</dbReference>
<dbReference type="PROSITE" id="PS00579">
    <property type="entry name" value="RIBOSOMAL_L29"/>
    <property type="match status" value="1"/>
</dbReference>
<dbReference type="InterPro" id="IPR001854">
    <property type="entry name" value="Ribosomal_uL29"/>
</dbReference>
<dbReference type="GO" id="GO:0022625">
    <property type="term" value="C:cytosolic large ribosomal subunit"/>
    <property type="evidence" value="ECO:0007669"/>
    <property type="project" value="TreeGrafter"/>
</dbReference>